<feature type="transmembrane region" description="Helical" evidence="8">
    <location>
        <begin position="237"/>
        <end position="259"/>
    </location>
</feature>
<feature type="transmembrane region" description="Helical" evidence="8">
    <location>
        <begin position="94"/>
        <end position="116"/>
    </location>
</feature>
<dbReference type="EMBL" id="JBCLUF010000041">
    <property type="protein sequence ID" value="MEY8663047.1"/>
    <property type="molecule type" value="Genomic_DNA"/>
</dbReference>
<sequence length="445" mass="48768">MKNELSRALTHRHVQMIAIGGAIGTGLFLGSGSAIQKAGPAIIIAYLVAGIFCFLMMRAIGELILSDTSKSSFIEFVREYLGVKWEFVVGWTYWLCWESLAMADLTASGIYIRYWFPNIPQWLTALVIILILLAFNLLSVGVFGELEAWFSSIKVMAIIALIVTGLVLLVTSANVGGHQVQLSNLVEYGGLFPKGFSGLLAAFPMVIFAFTGIEMVGLTSGETADPESDLPKAINTLPLRIGLFYIGSMFVLMCIYPWNEITTTSSPFVQVFSGIGIKIAAAVINFVVLTAALSACNSAIFSTSRTLFVLANSGQAPKRMAKVSNRSVPVSSLVFSSSILFVIVILNYVLPSSIFDIISGVSTVSFVFVWIILVWCHYKYRQQTQKVSEVFPMPLYPFTNFLTIIFFGGVLILLAFDKSTLTSLIFAIIWFVILFITSKVIAKTE</sequence>
<dbReference type="Pfam" id="PF00324">
    <property type="entry name" value="AA_permease"/>
    <property type="match status" value="1"/>
</dbReference>
<dbReference type="RefSeq" id="WP_369943054.1">
    <property type="nucleotide sequence ID" value="NZ_JBCLUF010000041.1"/>
</dbReference>
<feature type="transmembrane region" description="Helical" evidence="8">
    <location>
        <begin position="122"/>
        <end position="143"/>
    </location>
</feature>
<feature type="transmembrane region" description="Helical" evidence="8">
    <location>
        <begin position="155"/>
        <end position="175"/>
    </location>
</feature>
<feature type="transmembrane region" description="Helical" evidence="8">
    <location>
        <begin position="328"/>
        <end position="348"/>
    </location>
</feature>
<evidence type="ECO:0000313" key="11">
    <source>
        <dbReference type="Proteomes" id="UP001565236"/>
    </source>
</evidence>
<feature type="transmembrane region" description="Helical" evidence="8">
    <location>
        <begin position="41"/>
        <end position="60"/>
    </location>
</feature>
<name>A0ABV4DTG6_9LACO</name>
<evidence type="ECO:0000256" key="8">
    <source>
        <dbReference type="SAM" id="Phobius"/>
    </source>
</evidence>
<evidence type="ECO:0000256" key="2">
    <source>
        <dbReference type="ARBA" id="ARBA00022448"/>
    </source>
</evidence>
<feature type="transmembrane region" description="Helical" evidence="8">
    <location>
        <begin position="195"/>
        <end position="216"/>
    </location>
</feature>
<keyword evidence="5" id="KW-0029">Amino-acid transport</keyword>
<feature type="transmembrane region" description="Helical" evidence="8">
    <location>
        <begin position="354"/>
        <end position="375"/>
    </location>
</feature>
<comment type="subcellular location">
    <subcellularLocation>
        <location evidence="1">Cell membrane</location>
        <topology evidence="1">Multi-pass membrane protein</topology>
    </subcellularLocation>
</comment>
<evidence type="ECO:0000256" key="4">
    <source>
        <dbReference type="ARBA" id="ARBA00022692"/>
    </source>
</evidence>
<dbReference type="PANTHER" id="PTHR43495:SF2">
    <property type="entry name" value="D-SERINE_D-ALANINE_GLYCINE TRANSPORTER"/>
    <property type="match status" value="1"/>
</dbReference>
<dbReference type="Gene3D" id="1.20.1740.10">
    <property type="entry name" value="Amino acid/polyamine transporter I"/>
    <property type="match status" value="1"/>
</dbReference>
<comment type="caution">
    <text evidence="10">The sequence shown here is derived from an EMBL/GenBank/DDBJ whole genome shotgun (WGS) entry which is preliminary data.</text>
</comment>
<evidence type="ECO:0000256" key="6">
    <source>
        <dbReference type="ARBA" id="ARBA00022989"/>
    </source>
</evidence>
<feature type="transmembrane region" description="Helical" evidence="8">
    <location>
        <begin position="16"/>
        <end position="35"/>
    </location>
</feature>
<evidence type="ECO:0000256" key="5">
    <source>
        <dbReference type="ARBA" id="ARBA00022970"/>
    </source>
</evidence>
<reference evidence="10 11" key="1">
    <citation type="submission" date="2024-03" db="EMBL/GenBank/DDBJ databases">
        <title>Mouse gut bacterial collection (mGBC) of GemPharmatech.</title>
        <authorList>
            <person name="He Y."/>
            <person name="Dong L."/>
            <person name="Wu D."/>
            <person name="Gao X."/>
            <person name="Lin Z."/>
        </authorList>
    </citation>
    <scope>NUCLEOTIDE SEQUENCE [LARGE SCALE GENOMIC DNA]</scope>
    <source>
        <strain evidence="10 11">15-30</strain>
    </source>
</reference>
<feature type="transmembrane region" description="Helical" evidence="8">
    <location>
        <begin position="422"/>
        <end position="442"/>
    </location>
</feature>
<organism evidence="10 11">
    <name type="scientific">Ligilactobacillus faecis</name>
    <dbReference type="NCBI Taxonomy" id="762833"/>
    <lineage>
        <taxon>Bacteria</taxon>
        <taxon>Bacillati</taxon>
        <taxon>Bacillota</taxon>
        <taxon>Bacilli</taxon>
        <taxon>Lactobacillales</taxon>
        <taxon>Lactobacillaceae</taxon>
        <taxon>Ligilactobacillus</taxon>
    </lineage>
</organism>
<keyword evidence="3" id="KW-1003">Cell membrane</keyword>
<evidence type="ECO:0000313" key="10">
    <source>
        <dbReference type="EMBL" id="MEY8663047.1"/>
    </source>
</evidence>
<feature type="domain" description="Amino acid permease/ SLC12A" evidence="9">
    <location>
        <begin position="13"/>
        <end position="444"/>
    </location>
</feature>
<protein>
    <submittedName>
        <fullName evidence="10">Amino acid permease</fullName>
    </submittedName>
</protein>
<evidence type="ECO:0000256" key="7">
    <source>
        <dbReference type="ARBA" id="ARBA00023136"/>
    </source>
</evidence>
<evidence type="ECO:0000256" key="3">
    <source>
        <dbReference type="ARBA" id="ARBA00022475"/>
    </source>
</evidence>
<keyword evidence="11" id="KW-1185">Reference proteome</keyword>
<gene>
    <name evidence="10" type="ORF">AALT52_09130</name>
</gene>
<evidence type="ECO:0000259" key="9">
    <source>
        <dbReference type="Pfam" id="PF00324"/>
    </source>
</evidence>
<accession>A0ABV4DTG6</accession>
<keyword evidence="4 8" id="KW-0812">Transmembrane</keyword>
<dbReference type="PIRSF" id="PIRSF006060">
    <property type="entry name" value="AA_transporter"/>
    <property type="match status" value="1"/>
</dbReference>
<keyword evidence="7 8" id="KW-0472">Membrane</keyword>
<dbReference type="InterPro" id="IPR004841">
    <property type="entry name" value="AA-permease/SLC12A_dom"/>
</dbReference>
<keyword evidence="2" id="KW-0813">Transport</keyword>
<dbReference type="Proteomes" id="UP001565236">
    <property type="component" value="Unassembled WGS sequence"/>
</dbReference>
<feature type="transmembrane region" description="Helical" evidence="8">
    <location>
        <begin position="271"/>
        <end position="295"/>
    </location>
</feature>
<feature type="transmembrane region" description="Helical" evidence="8">
    <location>
        <begin position="395"/>
        <end position="416"/>
    </location>
</feature>
<keyword evidence="6 8" id="KW-1133">Transmembrane helix</keyword>
<dbReference type="PANTHER" id="PTHR43495">
    <property type="entry name" value="GABA PERMEASE"/>
    <property type="match status" value="1"/>
</dbReference>
<proteinExistence type="predicted"/>
<evidence type="ECO:0000256" key="1">
    <source>
        <dbReference type="ARBA" id="ARBA00004651"/>
    </source>
</evidence>